<evidence type="ECO:0000313" key="2">
    <source>
        <dbReference type="EMBL" id="MDX8492926.1"/>
    </source>
</evidence>
<dbReference type="Pfam" id="PF07439">
    <property type="entry name" value="DUF1515"/>
    <property type="match status" value="1"/>
</dbReference>
<accession>A0ABU4Z107</accession>
<gene>
    <name evidence="2" type="ORF">RFN29_15210</name>
</gene>
<proteinExistence type="predicted"/>
<dbReference type="Proteomes" id="UP001271249">
    <property type="component" value="Unassembled WGS sequence"/>
</dbReference>
<keyword evidence="1" id="KW-0472">Membrane</keyword>
<keyword evidence="1" id="KW-0812">Transmembrane</keyword>
<sequence length="128" mass="14086">MASLEDIFLALGELKGGVEQLRRDFQEEKRSAQESRAGVHRRLDEQAEEIAKVRTDVAVDGEITAQVRNEVKSLKEAVNPSLEDWKRMKALGIGIAGLLALGGLSFGAFLMWAGDAAVTAVRHWLRIT</sequence>
<dbReference type="InterPro" id="IPR010889">
    <property type="entry name" value="DUF1515"/>
</dbReference>
<comment type="caution">
    <text evidence="2">The sequence shown here is derived from an EMBL/GenBank/DDBJ whole genome shotgun (WGS) entry which is preliminary data.</text>
</comment>
<keyword evidence="1" id="KW-1133">Transmembrane helix</keyword>
<organism evidence="2 3">
    <name type="scientific">Mesorhizobium captivum</name>
    <dbReference type="NCBI Taxonomy" id="3072319"/>
    <lineage>
        <taxon>Bacteria</taxon>
        <taxon>Pseudomonadati</taxon>
        <taxon>Pseudomonadota</taxon>
        <taxon>Alphaproteobacteria</taxon>
        <taxon>Hyphomicrobiales</taxon>
        <taxon>Phyllobacteriaceae</taxon>
        <taxon>Mesorhizobium</taxon>
    </lineage>
</organism>
<dbReference type="EMBL" id="JAVIJC010000014">
    <property type="protein sequence ID" value="MDX8492926.1"/>
    <property type="molecule type" value="Genomic_DNA"/>
</dbReference>
<protein>
    <submittedName>
        <fullName evidence="2">DUF1515 family protein</fullName>
    </submittedName>
</protein>
<name>A0ABU4Z107_9HYPH</name>
<reference evidence="2 3" key="1">
    <citation type="submission" date="2023-08" db="EMBL/GenBank/DDBJ databases">
        <title>Implementing the SeqCode for naming new Mesorhizobium species isolated from Vachellia karroo root nodules.</title>
        <authorList>
            <person name="Van Lill M."/>
        </authorList>
    </citation>
    <scope>NUCLEOTIDE SEQUENCE [LARGE SCALE GENOMIC DNA]</scope>
    <source>
        <strain evidence="2 3">VK22B</strain>
    </source>
</reference>
<evidence type="ECO:0000313" key="3">
    <source>
        <dbReference type="Proteomes" id="UP001271249"/>
    </source>
</evidence>
<keyword evidence="3" id="KW-1185">Reference proteome</keyword>
<evidence type="ECO:0000256" key="1">
    <source>
        <dbReference type="SAM" id="Phobius"/>
    </source>
</evidence>
<dbReference type="RefSeq" id="WP_320226907.1">
    <property type="nucleotide sequence ID" value="NZ_JAVIJC010000014.1"/>
</dbReference>
<feature type="transmembrane region" description="Helical" evidence="1">
    <location>
        <begin position="90"/>
        <end position="113"/>
    </location>
</feature>